<keyword evidence="15" id="KW-1185">Reference proteome</keyword>
<comment type="caution">
    <text evidence="14">The sequence shown here is derived from an EMBL/GenBank/DDBJ whole genome shotgun (WGS) entry which is preliminary data.</text>
</comment>
<dbReference type="AlphaFoldDB" id="A0AAD8LFY1"/>
<dbReference type="PRINTS" id="PR00380">
    <property type="entry name" value="KINESINHEAVY"/>
</dbReference>
<evidence type="ECO:0000256" key="8">
    <source>
        <dbReference type="ARBA" id="ARBA00060413"/>
    </source>
</evidence>
<dbReference type="InterPro" id="IPR021881">
    <property type="entry name" value="NACK_C"/>
</dbReference>
<accession>A0AAD8LFY1</accession>
<feature type="region of interest" description="Disordered" evidence="12">
    <location>
        <begin position="573"/>
        <end position="592"/>
    </location>
</feature>
<organism evidence="14 15">
    <name type="scientific">Tagetes erecta</name>
    <name type="common">African marigold</name>
    <dbReference type="NCBI Taxonomy" id="13708"/>
    <lineage>
        <taxon>Eukaryota</taxon>
        <taxon>Viridiplantae</taxon>
        <taxon>Streptophyta</taxon>
        <taxon>Embryophyta</taxon>
        <taxon>Tracheophyta</taxon>
        <taxon>Spermatophyta</taxon>
        <taxon>Magnoliopsida</taxon>
        <taxon>eudicotyledons</taxon>
        <taxon>Gunneridae</taxon>
        <taxon>Pentapetalae</taxon>
        <taxon>asterids</taxon>
        <taxon>campanulids</taxon>
        <taxon>Asterales</taxon>
        <taxon>Asteraceae</taxon>
        <taxon>Asteroideae</taxon>
        <taxon>Heliantheae alliance</taxon>
        <taxon>Tageteae</taxon>
        <taxon>Tagetes</taxon>
    </lineage>
</organism>
<feature type="binding site" evidence="9">
    <location>
        <begin position="99"/>
        <end position="106"/>
    </location>
    <ligand>
        <name>ATP</name>
        <dbReference type="ChEBI" id="CHEBI:30616"/>
    </ligand>
</feature>
<dbReference type="CDD" id="cd01374">
    <property type="entry name" value="KISc_CENP_E"/>
    <property type="match status" value="1"/>
</dbReference>
<dbReference type="GO" id="GO:0008017">
    <property type="term" value="F:microtubule binding"/>
    <property type="evidence" value="ECO:0007669"/>
    <property type="project" value="InterPro"/>
</dbReference>
<name>A0AAD8LFY1_TARER</name>
<dbReference type="GO" id="GO:0007018">
    <property type="term" value="P:microtubule-based movement"/>
    <property type="evidence" value="ECO:0007669"/>
    <property type="project" value="InterPro"/>
</dbReference>
<dbReference type="EMBL" id="JAUHHV010000001">
    <property type="protein sequence ID" value="KAK1440563.1"/>
    <property type="molecule type" value="Genomic_DNA"/>
</dbReference>
<dbReference type="InterPro" id="IPR027417">
    <property type="entry name" value="P-loop_NTPase"/>
</dbReference>
<dbReference type="Pfam" id="PF11995">
    <property type="entry name" value="DUF3490"/>
    <property type="match status" value="1"/>
</dbReference>
<evidence type="ECO:0000256" key="2">
    <source>
        <dbReference type="ARBA" id="ARBA00022701"/>
    </source>
</evidence>
<protein>
    <recommendedName>
        <fullName evidence="10">Kinesin-like protein</fullName>
    </recommendedName>
</protein>
<feature type="domain" description="Kinesin motor" evidence="13">
    <location>
        <begin position="10"/>
        <end position="335"/>
    </location>
</feature>
<evidence type="ECO:0000256" key="12">
    <source>
        <dbReference type="SAM" id="MobiDB-lite"/>
    </source>
</evidence>
<evidence type="ECO:0000256" key="4">
    <source>
        <dbReference type="ARBA" id="ARBA00022840"/>
    </source>
</evidence>
<evidence type="ECO:0000256" key="9">
    <source>
        <dbReference type="PROSITE-ProRule" id="PRU00283"/>
    </source>
</evidence>
<proteinExistence type="inferred from homology"/>
<dbReference type="GO" id="GO:0005874">
    <property type="term" value="C:microtubule"/>
    <property type="evidence" value="ECO:0007669"/>
    <property type="project" value="UniProtKB-KW"/>
</dbReference>
<evidence type="ECO:0000313" key="14">
    <source>
        <dbReference type="EMBL" id="KAK1440563.1"/>
    </source>
</evidence>
<evidence type="ECO:0000256" key="11">
    <source>
        <dbReference type="SAM" id="Coils"/>
    </source>
</evidence>
<dbReference type="SUPFAM" id="SSF52540">
    <property type="entry name" value="P-loop containing nucleoside triphosphate hydrolases"/>
    <property type="match status" value="1"/>
</dbReference>
<dbReference type="GO" id="GO:0000919">
    <property type="term" value="P:cell plate assembly"/>
    <property type="evidence" value="ECO:0007669"/>
    <property type="project" value="UniProtKB-ARBA"/>
</dbReference>
<dbReference type="Gene3D" id="3.40.850.10">
    <property type="entry name" value="Kinesin motor domain"/>
    <property type="match status" value="1"/>
</dbReference>
<keyword evidence="6 9" id="KW-0505">Motor protein</keyword>
<evidence type="ECO:0000259" key="13">
    <source>
        <dbReference type="PROSITE" id="PS50067"/>
    </source>
</evidence>
<dbReference type="Pfam" id="PF00225">
    <property type="entry name" value="Kinesin"/>
    <property type="match status" value="1"/>
</dbReference>
<feature type="coiled-coil region" evidence="11">
    <location>
        <begin position="344"/>
        <end position="415"/>
    </location>
</feature>
<dbReference type="InterPro" id="IPR001752">
    <property type="entry name" value="Kinesin_motor_dom"/>
</dbReference>
<reference evidence="14" key="1">
    <citation type="journal article" date="2023" name="bioRxiv">
        <title>Improved chromosome-level genome assembly for marigold (Tagetes erecta).</title>
        <authorList>
            <person name="Jiang F."/>
            <person name="Yuan L."/>
            <person name="Wang S."/>
            <person name="Wang H."/>
            <person name="Xu D."/>
            <person name="Wang A."/>
            <person name="Fan W."/>
        </authorList>
    </citation>
    <scope>NUCLEOTIDE SEQUENCE</scope>
    <source>
        <strain evidence="14">WSJ</strain>
        <tissue evidence="14">Leaf</tissue>
    </source>
</reference>
<dbReference type="PROSITE" id="PS00411">
    <property type="entry name" value="KINESIN_MOTOR_1"/>
    <property type="match status" value="1"/>
</dbReference>
<dbReference type="PANTHER" id="PTHR47968">
    <property type="entry name" value="CENTROMERE PROTEIN E"/>
    <property type="match status" value="1"/>
</dbReference>
<keyword evidence="3 9" id="KW-0547">Nucleotide-binding</keyword>
<dbReference type="InterPro" id="IPR027640">
    <property type="entry name" value="Kinesin-like_fam"/>
</dbReference>
<keyword evidence="7" id="KW-0206">Cytoskeleton</keyword>
<comment type="subcellular location">
    <subcellularLocation>
        <location evidence="8">Cytoplasm</location>
        <location evidence="8">Cytoskeleton</location>
        <location evidence="8">Phragmoplast</location>
    </subcellularLocation>
</comment>
<keyword evidence="4 9" id="KW-0067">ATP-binding</keyword>
<evidence type="ECO:0000256" key="10">
    <source>
        <dbReference type="RuleBase" id="RU000394"/>
    </source>
</evidence>
<dbReference type="InterPro" id="IPR019821">
    <property type="entry name" value="Kinesin_motor_CS"/>
</dbReference>
<dbReference type="GO" id="GO:0003777">
    <property type="term" value="F:microtubule motor activity"/>
    <property type="evidence" value="ECO:0007669"/>
    <property type="project" value="InterPro"/>
</dbReference>
<gene>
    <name evidence="14" type="ORF">QVD17_06392</name>
</gene>
<keyword evidence="5 11" id="KW-0175">Coiled coil</keyword>
<evidence type="ECO:0000256" key="5">
    <source>
        <dbReference type="ARBA" id="ARBA00023054"/>
    </source>
</evidence>
<dbReference type="PANTHER" id="PTHR47968:SF55">
    <property type="entry name" value="KINESIN-LIKE PROTEIN KIN-7H"/>
    <property type="match status" value="1"/>
</dbReference>
<dbReference type="SMART" id="SM00129">
    <property type="entry name" value="KISc"/>
    <property type="match status" value="1"/>
</dbReference>
<evidence type="ECO:0000256" key="7">
    <source>
        <dbReference type="ARBA" id="ARBA00023212"/>
    </source>
</evidence>
<evidence type="ECO:0000256" key="6">
    <source>
        <dbReference type="ARBA" id="ARBA00023175"/>
    </source>
</evidence>
<evidence type="ECO:0000313" key="15">
    <source>
        <dbReference type="Proteomes" id="UP001229421"/>
    </source>
</evidence>
<feature type="region of interest" description="Disordered" evidence="12">
    <location>
        <begin position="600"/>
        <end position="651"/>
    </location>
</feature>
<dbReference type="GO" id="GO:0005524">
    <property type="term" value="F:ATP binding"/>
    <property type="evidence" value="ECO:0007669"/>
    <property type="project" value="UniProtKB-UniRule"/>
</dbReference>
<evidence type="ECO:0000256" key="1">
    <source>
        <dbReference type="ARBA" id="ARBA00007310"/>
    </source>
</evidence>
<dbReference type="InterPro" id="IPR036961">
    <property type="entry name" value="Kinesin_motor_dom_sf"/>
</dbReference>
<sequence>MGETGGGDEKIFVSVRLRPLNGREIVTNDVSDWECFDQNTIVYKNGNVSVPERSMYPSAYTFDRVFGCDCSTRQVYQDGAKDVVLSVVGGINASIFAYGQTSSGKTFTMTGITEYTLADIYDYIQKHPDRDFLLKFSAMEIYNESVRDLLSTDGYPLRLLDDPERGTIVENLTEESIRDWDHVMELLSICEAQRQNGETSLNETSSRSHQIIRLTIESSPNNYLGRDSASTLVSTVNFVDLAGSERASQSLTAGARLKEGCHINRSLLTLGTVIRKLSKGRSGHIPFRDSKLTRILQSSLGGNSRTAIICTMSPARSHVEQSRNTLLFASCAKEVSTNAQVNTVMSDKALVKHLQRELDRLENELKTPGSYRISSDTAALLREKDQKIEKMLKQIEELTSERDHARSQVQDLLRVVEDNENSLIRLGPETYPHLRVKMSSETENYMAETSIVVDPRQSFDGSSRTLGSSRYSHRRSESSFEENYIRVTEFEENSPHDSTPVRPMIRIAQLSETDSCHDWDDVDEKSNGNFDESCKVVRCIGSEELIPKVYVESYCSSPDTKIRVPSAAVFHDDQSESPLEYTSPESNGVKEMNAHHKVVQEPLKEDREVEMPLKEDETGKLPLKEQLERKDSNEDDYALSSPQNFKLPKSRSCNEGIHATWLDKLEQNTPPNGDESYYTGRPLVLPIKSCTFNYGVDIEKGTADQNSNEPEKKMLIEEEDTSITNSLTKEPTEGQDDKQVDDTHITTTEETKSVKSIGLDPIVNSFRATSWRSEFKRLQKEIIQFWHECNVSLVHRTYFFLLFNGDPTDSIYMEVERRRLAFVKDMFSRVNAAVDDGRTITRSSTEKALRREREMLTKQMHKKLTEQEREGLFLRWGIGLTTKYRRIQLANKLWSQVDDMDHVADSAVVVAKLVGLISDPGHAPKEMFGLNLTPPQSKKSYSFKRGLIPLL</sequence>
<dbReference type="PROSITE" id="PS50067">
    <property type="entry name" value="KINESIN_MOTOR_2"/>
    <property type="match status" value="1"/>
</dbReference>
<dbReference type="GO" id="GO:0009524">
    <property type="term" value="C:phragmoplast"/>
    <property type="evidence" value="ECO:0007669"/>
    <property type="project" value="UniProtKB-SubCell"/>
</dbReference>
<dbReference type="FunFam" id="3.40.850.10:FF:000016">
    <property type="entry name" value="Kinesin-like protein"/>
    <property type="match status" value="1"/>
</dbReference>
<dbReference type="Proteomes" id="UP001229421">
    <property type="component" value="Unassembled WGS sequence"/>
</dbReference>
<feature type="compositionally biased region" description="Basic and acidic residues" evidence="12">
    <location>
        <begin position="600"/>
        <end position="632"/>
    </location>
</feature>
<comment type="similarity">
    <text evidence="1">Belongs to the TRAFAC class myosin-kinesin ATPase superfamily. Kinesin family. KIN-7 subfamily.</text>
</comment>
<keyword evidence="2 10" id="KW-0493">Microtubule</keyword>
<keyword evidence="7" id="KW-0963">Cytoplasm</keyword>
<evidence type="ECO:0000256" key="3">
    <source>
        <dbReference type="ARBA" id="ARBA00022741"/>
    </source>
</evidence>